<organism evidence="2 3">
    <name type="scientific">Lachnellula willkommii</name>
    <dbReference type="NCBI Taxonomy" id="215461"/>
    <lineage>
        <taxon>Eukaryota</taxon>
        <taxon>Fungi</taxon>
        <taxon>Dikarya</taxon>
        <taxon>Ascomycota</taxon>
        <taxon>Pezizomycotina</taxon>
        <taxon>Leotiomycetes</taxon>
        <taxon>Helotiales</taxon>
        <taxon>Lachnaceae</taxon>
        <taxon>Lachnellula</taxon>
    </lineage>
</organism>
<dbReference type="InterPro" id="IPR036397">
    <property type="entry name" value="RNaseH_sf"/>
</dbReference>
<accession>A0A559MG43</accession>
<dbReference type="Gene3D" id="3.30.420.10">
    <property type="entry name" value="Ribonuclease H-like superfamily/Ribonuclease H"/>
    <property type="match status" value="1"/>
</dbReference>
<dbReference type="InterPro" id="IPR012337">
    <property type="entry name" value="RNaseH-like_sf"/>
</dbReference>
<dbReference type="GO" id="GO:0008408">
    <property type="term" value="F:3'-5' exonuclease activity"/>
    <property type="evidence" value="ECO:0007669"/>
    <property type="project" value="InterPro"/>
</dbReference>
<dbReference type="AlphaFoldDB" id="A0A559MG43"/>
<dbReference type="GO" id="GO:0003676">
    <property type="term" value="F:nucleic acid binding"/>
    <property type="evidence" value="ECO:0007669"/>
    <property type="project" value="InterPro"/>
</dbReference>
<comment type="caution">
    <text evidence="2">The sequence shown here is derived from an EMBL/GenBank/DDBJ whole genome shotgun (WGS) entry which is preliminary data.</text>
</comment>
<keyword evidence="3" id="KW-1185">Reference proteome</keyword>
<name>A0A559MG43_9HELO</name>
<sequence length="248" mass="27651">MSTPPNGLIDTPTAISTLIDTLVDLPTNPPSLYIDLEGVHLSRFGSISILQLLVAPTNETYLLDVHVLGDKVFSAPGVNGSTLKDILESASIPKVFFDVRNDSDALFSHFNIKLSDVVDVQLMELAARTSGKKFVNGLSKCIERSLVLTYSEKQRLRDTKEAGLKLFAPERGGQYEVFNVRPLPNELRLYCLQDVHYMPRLWLHYNARLHGAWGNRVQEATKDRVTLSQSESFNGKGPHMALPPTGWF</sequence>
<dbReference type="Proteomes" id="UP000315522">
    <property type="component" value="Unassembled WGS sequence"/>
</dbReference>
<dbReference type="EMBL" id="QGML01000423">
    <property type="protein sequence ID" value="TVY91945.1"/>
    <property type="molecule type" value="Genomic_DNA"/>
</dbReference>
<evidence type="ECO:0000259" key="1">
    <source>
        <dbReference type="SMART" id="SM00474"/>
    </source>
</evidence>
<protein>
    <submittedName>
        <fullName evidence="2">PiRNA biogenesis protein</fullName>
    </submittedName>
</protein>
<feature type="domain" description="3'-5' exonuclease" evidence="1">
    <location>
        <begin position="6"/>
        <end position="210"/>
    </location>
</feature>
<gene>
    <name evidence="2" type="primary">Exd1</name>
    <name evidence="2" type="ORF">LAWI1_G005472</name>
</gene>
<proteinExistence type="predicted"/>
<dbReference type="PANTHER" id="PTHR43040:SF1">
    <property type="entry name" value="RIBONUCLEASE D"/>
    <property type="match status" value="1"/>
</dbReference>
<reference evidence="2 3" key="1">
    <citation type="submission" date="2018-05" db="EMBL/GenBank/DDBJ databases">
        <title>Genome sequencing and assembly of the regulated plant pathogen Lachnellula willkommii and related sister species for the development of diagnostic species identification markers.</title>
        <authorList>
            <person name="Giroux E."/>
            <person name="Bilodeau G."/>
        </authorList>
    </citation>
    <scope>NUCLEOTIDE SEQUENCE [LARGE SCALE GENOMIC DNA]</scope>
    <source>
        <strain evidence="2 3">CBS 172.35</strain>
    </source>
</reference>
<dbReference type="Pfam" id="PF01612">
    <property type="entry name" value="DNA_pol_A_exo1"/>
    <property type="match status" value="1"/>
</dbReference>
<dbReference type="InterPro" id="IPR002562">
    <property type="entry name" value="3'-5'_exonuclease_dom"/>
</dbReference>
<evidence type="ECO:0000313" key="3">
    <source>
        <dbReference type="Proteomes" id="UP000315522"/>
    </source>
</evidence>
<dbReference type="SMART" id="SM00474">
    <property type="entry name" value="35EXOc"/>
    <property type="match status" value="1"/>
</dbReference>
<dbReference type="PANTHER" id="PTHR43040">
    <property type="entry name" value="RIBONUCLEASE D"/>
    <property type="match status" value="1"/>
</dbReference>
<dbReference type="SUPFAM" id="SSF53098">
    <property type="entry name" value="Ribonuclease H-like"/>
    <property type="match status" value="1"/>
</dbReference>
<evidence type="ECO:0000313" key="2">
    <source>
        <dbReference type="EMBL" id="TVY91945.1"/>
    </source>
</evidence>
<dbReference type="GO" id="GO:0006139">
    <property type="term" value="P:nucleobase-containing compound metabolic process"/>
    <property type="evidence" value="ECO:0007669"/>
    <property type="project" value="InterPro"/>
</dbReference>